<keyword evidence="1" id="KW-0433">Leucine-rich repeat</keyword>
<dbReference type="PANTHER" id="PTHR47566">
    <property type="match status" value="1"/>
</dbReference>
<dbReference type="Gene3D" id="3.80.10.10">
    <property type="entry name" value="Ribonuclease Inhibitor"/>
    <property type="match status" value="1"/>
</dbReference>
<dbReference type="NCBIfam" id="TIGR04183">
    <property type="entry name" value="Por_Secre_tail"/>
    <property type="match status" value="1"/>
</dbReference>
<protein>
    <submittedName>
        <fullName evidence="4">Internalin-like protein (LPXTG motif) Lmo0331 homolog</fullName>
    </submittedName>
</protein>
<dbReference type="GO" id="GO:0035591">
    <property type="term" value="F:signaling adaptor activity"/>
    <property type="evidence" value="ECO:0007669"/>
    <property type="project" value="TreeGrafter"/>
</dbReference>
<dbReference type="AlphaFoldDB" id="A0A6S6SVH2"/>
<gene>
    <name evidence="4" type="ORF">HELGO_WM36744</name>
</gene>
<dbReference type="PANTHER" id="PTHR47566:SF1">
    <property type="entry name" value="PROTEIN NUD1"/>
    <property type="match status" value="1"/>
</dbReference>
<organism evidence="4">
    <name type="scientific">uncultured Aureispira sp</name>
    <dbReference type="NCBI Taxonomy" id="1331704"/>
    <lineage>
        <taxon>Bacteria</taxon>
        <taxon>Pseudomonadati</taxon>
        <taxon>Bacteroidota</taxon>
        <taxon>Saprospiria</taxon>
        <taxon>Saprospirales</taxon>
        <taxon>Saprospiraceae</taxon>
        <taxon>Aureispira</taxon>
        <taxon>environmental samples</taxon>
    </lineage>
</organism>
<dbReference type="InterPro" id="IPR032675">
    <property type="entry name" value="LRR_dom_sf"/>
</dbReference>
<keyword evidence="2" id="KW-0677">Repeat</keyword>
<evidence type="ECO:0000256" key="1">
    <source>
        <dbReference type="ARBA" id="ARBA00022614"/>
    </source>
</evidence>
<dbReference type="SUPFAM" id="SSF52058">
    <property type="entry name" value="L domain-like"/>
    <property type="match status" value="1"/>
</dbReference>
<feature type="non-terminal residue" evidence="4">
    <location>
        <position position="1"/>
    </location>
</feature>
<proteinExistence type="predicted"/>
<accession>A0A6S6SVH2</accession>
<dbReference type="InterPro" id="IPR052574">
    <property type="entry name" value="CDIRP"/>
</dbReference>
<name>A0A6S6SVH2_9BACT</name>
<reference evidence="4" key="1">
    <citation type="submission" date="2020-01" db="EMBL/GenBank/DDBJ databases">
        <authorList>
            <person name="Meier V. D."/>
            <person name="Meier V D."/>
        </authorList>
    </citation>
    <scope>NUCLEOTIDE SEQUENCE</scope>
    <source>
        <strain evidence="4">HLG_WM_MAG_10</strain>
    </source>
</reference>
<evidence type="ECO:0000313" key="4">
    <source>
        <dbReference type="EMBL" id="CAA6810104.1"/>
    </source>
</evidence>
<evidence type="ECO:0000256" key="2">
    <source>
        <dbReference type="ARBA" id="ARBA00022737"/>
    </source>
</evidence>
<dbReference type="InterPro" id="IPR026444">
    <property type="entry name" value="Secre_tail"/>
</dbReference>
<dbReference type="Pfam" id="PF18962">
    <property type="entry name" value="Por_Secre_tail"/>
    <property type="match status" value="1"/>
</dbReference>
<dbReference type="EMBL" id="CACVAQ010000160">
    <property type="protein sequence ID" value="CAA6810104.1"/>
    <property type="molecule type" value="Genomic_DNA"/>
</dbReference>
<feature type="domain" description="Secretion system C-terminal sorting" evidence="3">
    <location>
        <begin position="280"/>
        <end position="349"/>
    </location>
</feature>
<sequence length="351" mass="37766">NSSLTCISVDNVTYSTTNWTNVDSGTSFNTNCNISSLIVYIPDANFKAYLVGSASINTNGDAEIQVTEASAFSGVINCPNMNIADLTGVEAFVNLRQLKCYRNHLTSLDVRQNPNLVMLHCANNSIGSLDVRQNTGLTRLFCSNNSISSLDVSQNTSLEKLYCGYTQLSSLNLVNNPSLDVLDCSSSQLSSLNVKNGNNTAIATFKARNNSNLLCIEVDDVAYSTTNWADIDATATFSVNCGANPTARMGTVANTNTTVKSYLISDADNATQNLMDLSAYPNPTRSNLTVDFGKVYEGVNIQVRNLTGQIILTKSLPNTSTTNLELEGAAGVYFVTIQTEVGTQTLKVIKE</sequence>
<evidence type="ECO:0000259" key="3">
    <source>
        <dbReference type="Pfam" id="PF18962"/>
    </source>
</evidence>